<evidence type="ECO:0000313" key="1">
    <source>
        <dbReference type="EMBL" id="MCE5168503.1"/>
    </source>
</evidence>
<proteinExistence type="predicted"/>
<name>A0ABS8YDI7_9BACL</name>
<comment type="caution">
    <text evidence="1">The sequence shown here is derived from an EMBL/GenBank/DDBJ whole genome shotgun (WGS) entry which is preliminary data.</text>
</comment>
<organism evidence="1 2">
    <name type="scientific">Paenibacillus profundus</name>
    <dbReference type="NCBI Taxonomy" id="1173085"/>
    <lineage>
        <taxon>Bacteria</taxon>
        <taxon>Bacillati</taxon>
        <taxon>Bacillota</taxon>
        <taxon>Bacilli</taxon>
        <taxon>Bacillales</taxon>
        <taxon>Paenibacillaceae</taxon>
        <taxon>Paenibacillus</taxon>
    </lineage>
</organism>
<dbReference type="EMBL" id="JAJNBZ010000002">
    <property type="protein sequence ID" value="MCE5168503.1"/>
    <property type="molecule type" value="Genomic_DNA"/>
</dbReference>
<accession>A0ABS8YDI7</accession>
<gene>
    <name evidence="1" type="ORF">LQV63_04140</name>
</gene>
<sequence>MPTTTKAYIDLENLVPTITEGGKPVPFNSFMTGCSDEFLFDNDIKNLLHAAERDDVFWGDVKDYVSPIVGRVLEYAAEEKPAMYRDMMCMIVSEYERFKEMYDSERNEEIVEVKADGSNLKLALEELDSHLKAGYQVEKITYPGGAWYTIELKRKEAPAEVSV</sequence>
<evidence type="ECO:0000313" key="2">
    <source>
        <dbReference type="Proteomes" id="UP001199916"/>
    </source>
</evidence>
<keyword evidence="2" id="KW-1185">Reference proteome</keyword>
<dbReference type="Proteomes" id="UP001199916">
    <property type="component" value="Unassembled WGS sequence"/>
</dbReference>
<reference evidence="1 2" key="1">
    <citation type="submission" date="2021-11" db="EMBL/GenBank/DDBJ databases">
        <title>Draft genome sequence of Paenibacillus profundus YoMME, a new Gram-positive bacteria with exoelectrogenic properties.</title>
        <authorList>
            <person name="Hubenova Y."/>
            <person name="Hubenova E."/>
            <person name="Manasiev Y."/>
            <person name="Peykov S."/>
            <person name="Mitov M."/>
        </authorList>
    </citation>
    <scope>NUCLEOTIDE SEQUENCE [LARGE SCALE GENOMIC DNA]</scope>
    <source>
        <strain evidence="1 2">YoMME</strain>
    </source>
</reference>
<dbReference type="PROSITE" id="PS51257">
    <property type="entry name" value="PROKAR_LIPOPROTEIN"/>
    <property type="match status" value="1"/>
</dbReference>
<dbReference type="RefSeq" id="WP_233695747.1">
    <property type="nucleotide sequence ID" value="NZ_JAJNBZ010000002.1"/>
</dbReference>
<protein>
    <submittedName>
        <fullName evidence="1">Uncharacterized protein</fullName>
    </submittedName>
</protein>